<accession>A0ABQ5V7T0</accession>
<dbReference type="GO" id="GO:0004601">
    <property type="term" value="F:peroxidase activity"/>
    <property type="evidence" value="ECO:0007669"/>
    <property type="project" value="UniProtKB-KW"/>
</dbReference>
<organism evidence="2 3">
    <name type="scientific">Algimonas ampicilliniresistens</name>
    <dbReference type="NCBI Taxonomy" id="1298735"/>
    <lineage>
        <taxon>Bacteria</taxon>
        <taxon>Pseudomonadati</taxon>
        <taxon>Pseudomonadota</taxon>
        <taxon>Alphaproteobacteria</taxon>
        <taxon>Maricaulales</taxon>
        <taxon>Robiginitomaculaceae</taxon>
        <taxon>Algimonas</taxon>
    </lineage>
</organism>
<evidence type="ECO:0000313" key="2">
    <source>
        <dbReference type="EMBL" id="GLQ22913.1"/>
    </source>
</evidence>
<keyword evidence="2" id="KW-0560">Oxidoreductase</keyword>
<evidence type="ECO:0000313" key="3">
    <source>
        <dbReference type="Proteomes" id="UP001161391"/>
    </source>
</evidence>
<dbReference type="InterPro" id="IPR000866">
    <property type="entry name" value="AhpC/TSA"/>
</dbReference>
<dbReference type="EMBL" id="BSNK01000001">
    <property type="protein sequence ID" value="GLQ22913.1"/>
    <property type="molecule type" value="Genomic_DNA"/>
</dbReference>
<evidence type="ECO:0000259" key="1">
    <source>
        <dbReference type="PROSITE" id="PS51352"/>
    </source>
</evidence>
<dbReference type="InterPro" id="IPR013766">
    <property type="entry name" value="Thioredoxin_domain"/>
</dbReference>
<dbReference type="Gene3D" id="3.40.30.10">
    <property type="entry name" value="Glutaredoxin"/>
    <property type="match status" value="1"/>
</dbReference>
<sequence length="174" mass="18932">MTTLLTPKSKVPNIEVPLIDGGAFNMAEASPENFQIIVVYRGVHCPKCKAQLQAIDPMVADIRADGHDIVAISMDSEKRAHRAKTDWNIEELPIGHSLELLDAKSLGLFISDSISDAEPHLFSEPGVFVVKADGTLYAQIIQNTPFGRPDMEDLVGGLNYAVKKDYPTRGTSVG</sequence>
<name>A0ABQ5V7T0_9PROT</name>
<reference evidence="2" key="1">
    <citation type="journal article" date="2014" name="Int. J. Syst. Evol. Microbiol.">
        <title>Complete genome of a new Firmicutes species belonging to the dominant human colonic microbiota ('Ruminococcus bicirculans') reveals two chromosomes and a selective capacity to utilize plant glucans.</title>
        <authorList>
            <consortium name="NISC Comparative Sequencing Program"/>
            <person name="Wegmann U."/>
            <person name="Louis P."/>
            <person name="Goesmann A."/>
            <person name="Henrissat B."/>
            <person name="Duncan S.H."/>
            <person name="Flint H.J."/>
        </authorList>
    </citation>
    <scope>NUCLEOTIDE SEQUENCE</scope>
    <source>
        <strain evidence="2">NBRC 108219</strain>
    </source>
</reference>
<keyword evidence="2" id="KW-0575">Peroxidase</keyword>
<dbReference type="InterPro" id="IPR036249">
    <property type="entry name" value="Thioredoxin-like_sf"/>
</dbReference>
<protein>
    <submittedName>
        <fullName evidence="2">Thioredoxin peroxidase</fullName>
    </submittedName>
</protein>
<dbReference type="Proteomes" id="UP001161391">
    <property type="component" value="Unassembled WGS sequence"/>
</dbReference>
<dbReference type="Pfam" id="PF00578">
    <property type="entry name" value="AhpC-TSA"/>
    <property type="match status" value="1"/>
</dbReference>
<comment type="caution">
    <text evidence="2">The sequence shown here is derived from an EMBL/GenBank/DDBJ whole genome shotgun (WGS) entry which is preliminary data.</text>
</comment>
<gene>
    <name evidence="2" type="ORF">GCM10007853_07870</name>
</gene>
<dbReference type="SUPFAM" id="SSF52833">
    <property type="entry name" value="Thioredoxin-like"/>
    <property type="match status" value="1"/>
</dbReference>
<dbReference type="RefSeq" id="WP_284387780.1">
    <property type="nucleotide sequence ID" value="NZ_BSNK01000001.1"/>
</dbReference>
<dbReference type="PROSITE" id="PS51352">
    <property type="entry name" value="THIOREDOXIN_2"/>
    <property type="match status" value="1"/>
</dbReference>
<reference evidence="2" key="2">
    <citation type="submission" date="2023-01" db="EMBL/GenBank/DDBJ databases">
        <title>Draft genome sequence of Algimonas ampicilliniresistens strain NBRC 108219.</title>
        <authorList>
            <person name="Sun Q."/>
            <person name="Mori K."/>
        </authorList>
    </citation>
    <scope>NUCLEOTIDE SEQUENCE</scope>
    <source>
        <strain evidence="2">NBRC 108219</strain>
    </source>
</reference>
<keyword evidence="3" id="KW-1185">Reference proteome</keyword>
<feature type="domain" description="Thioredoxin" evidence="1">
    <location>
        <begin position="5"/>
        <end position="163"/>
    </location>
</feature>
<proteinExistence type="predicted"/>